<dbReference type="SUPFAM" id="SSF51905">
    <property type="entry name" value="FAD/NAD(P)-binding domain"/>
    <property type="match status" value="1"/>
</dbReference>
<dbReference type="GO" id="GO:0016491">
    <property type="term" value="F:oxidoreductase activity"/>
    <property type="evidence" value="ECO:0007669"/>
    <property type="project" value="UniProtKB-KW"/>
</dbReference>
<organism evidence="3 4">
    <name type="scientific">Microbulbifer okhotskensis</name>
    <dbReference type="NCBI Taxonomy" id="2926617"/>
    <lineage>
        <taxon>Bacteria</taxon>
        <taxon>Pseudomonadati</taxon>
        <taxon>Pseudomonadota</taxon>
        <taxon>Gammaproteobacteria</taxon>
        <taxon>Cellvibrionales</taxon>
        <taxon>Microbulbiferaceae</taxon>
        <taxon>Microbulbifer</taxon>
    </lineage>
</organism>
<keyword evidence="4" id="KW-1185">Reference proteome</keyword>
<proteinExistence type="predicted"/>
<protein>
    <submittedName>
        <fullName evidence="3">FAD-binding oxidoreductase</fullName>
    </submittedName>
</protein>
<dbReference type="AlphaFoldDB" id="A0A9X2J3Y4"/>
<comment type="caution">
    <text evidence="3">The sequence shown here is derived from an EMBL/GenBank/DDBJ whole genome shotgun (WGS) entry which is preliminary data.</text>
</comment>
<keyword evidence="1" id="KW-0560">Oxidoreductase</keyword>
<reference evidence="3" key="1">
    <citation type="journal article" date="2022" name="Arch. Microbiol.">
        <title>Microbulbifer okhotskensis sp. nov., isolated from a deep bottom sediment of the Okhotsk Sea.</title>
        <authorList>
            <person name="Romanenko L."/>
            <person name="Kurilenko V."/>
            <person name="Otstavnykh N."/>
            <person name="Velansky P."/>
            <person name="Isaeva M."/>
            <person name="Mikhailov V."/>
        </authorList>
    </citation>
    <scope>NUCLEOTIDE SEQUENCE</scope>
    <source>
        <strain evidence="3">OS29</strain>
    </source>
</reference>
<evidence type="ECO:0000256" key="1">
    <source>
        <dbReference type="ARBA" id="ARBA00023002"/>
    </source>
</evidence>
<feature type="domain" description="FAD dependent oxidoreductase" evidence="2">
    <location>
        <begin position="44"/>
        <end position="395"/>
    </location>
</feature>
<dbReference type="InterPro" id="IPR036188">
    <property type="entry name" value="FAD/NAD-bd_sf"/>
</dbReference>
<dbReference type="Gene3D" id="3.30.9.10">
    <property type="entry name" value="D-Amino Acid Oxidase, subunit A, domain 2"/>
    <property type="match status" value="1"/>
</dbReference>
<dbReference type="Pfam" id="PF01266">
    <property type="entry name" value="DAO"/>
    <property type="match status" value="1"/>
</dbReference>
<evidence type="ECO:0000313" key="3">
    <source>
        <dbReference type="EMBL" id="MCO1333972.1"/>
    </source>
</evidence>
<dbReference type="RefSeq" id="WP_252465433.1">
    <property type="nucleotide sequence ID" value="NZ_JALBWM010000018.1"/>
</dbReference>
<dbReference type="InterPro" id="IPR006076">
    <property type="entry name" value="FAD-dep_OxRdtase"/>
</dbReference>
<gene>
    <name evidence="3" type="ORF">MO867_06415</name>
</gene>
<accession>A0A9X2J3Y4</accession>
<evidence type="ECO:0000259" key="2">
    <source>
        <dbReference type="Pfam" id="PF01266"/>
    </source>
</evidence>
<name>A0A9X2J3Y4_9GAMM</name>
<dbReference type="PROSITE" id="PS50159">
    <property type="entry name" value="RIBOSOMAL_S13_2"/>
    <property type="match status" value="1"/>
</dbReference>
<sequence>MDCSNCIGSVDEIKTLIGHAESYYAASAIAAVEYPYLDGDIDADVCIIGGGYTGLSSALHLAEQGYKVVLLEAVRLAWGASGRNGGHVGVGQRRSQTDLEEALGINMAQQLWCFSLEAVQLVENLISRFQIQCDLKRGIMHLASKLSHAEYLKKEAERLFNIYGYDKIRYVEKEEVRTLVGTDRYIGAQVDMGSLHIHPLNFALGVAAAGASAGVRFFEYSRVEEYTDEAPFFIKTARGRVRADKIILACNGYLGSLEPRLAGRIMPINNFVLATEPLGPSLARELISNDYAVQDTLFVINYWKLSGDNRLIFGGGENYTKHFPRDIRAFVRRYMLRVYPQLAHTKVEFGWGGTLAITVNRMPGVGQLRPGIFYSQGYSGHGVPTAIFAGKLLAEAISGDGGRFHTFSAIPQKQFPGGVLLRWPGLVAAMLYHSLMDKIGR</sequence>
<dbReference type="EMBL" id="JALBWM010000018">
    <property type="protein sequence ID" value="MCO1333972.1"/>
    <property type="molecule type" value="Genomic_DNA"/>
</dbReference>
<dbReference type="Gene3D" id="3.50.50.60">
    <property type="entry name" value="FAD/NAD(P)-binding domain"/>
    <property type="match status" value="1"/>
</dbReference>
<evidence type="ECO:0000313" key="4">
    <source>
        <dbReference type="Proteomes" id="UP001139028"/>
    </source>
</evidence>
<dbReference type="PANTHER" id="PTHR13847:SF281">
    <property type="entry name" value="FAD DEPENDENT OXIDOREDUCTASE DOMAIN-CONTAINING PROTEIN"/>
    <property type="match status" value="1"/>
</dbReference>
<dbReference type="PANTHER" id="PTHR13847">
    <property type="entry name" value="SARCOSINE DEHYDROGENASE-RELATED"/>
    <property type="match status" value="1"/>
</dbReference>
<dbReference type="Proteomes" id="UP001139028">
    <property type="component" value="Unassembled WGS sequence"/>
</dbReference>
<dbReference type="GO" id="GO:0005737">
    <property type="term" value="C:cytoplasm"/>
    <property type="evidence" value="ECO:0007669"/>
    <property type="project" value="TreeGrafter"/>
</dbReference>